<dbReference type="PANTHER" id="PTHR46401">
    <property type="entry name" value="GLYCOSYLTRANSFERASE WBBK-RELATED"/>
    <property type="match status" value="1"/>
</dbReference>
<dbReference type="InterPro" id="IPR017521">
    <property type="entry name" value="Sugar_tfrase_PEP-CTERM_Stp1"/>
</dbReference>
<organism evidence="2 3">
    <name type="scientific">Rheinheimera muenzenbergensis</name>
    <dbReference type="NCBI Taxonomy" id="1193628"/>
    <lineage>
        <taxon>Bacteria</taxon>
        <taxon>Pseudomonadati</taxon>
        <taxon>Pseudomonadota</taxon>
        <taxon>Gammaproteobacteria</taxon>
        <taxon>Chromatiales</taxon>
        <taxon>Chromatiaceae</taxon>
        <taxon>Rheinheimera</taxon>
    </lineage>
</organism>
<dbReference type="Gene3D" id="3.40.50.2000">
    <property type="entry name" value="Glycogen Phosphorylase B"/>
    <property type="match status" value="2"/>
</dbReference>
<gene>
    <name evidence="2" type="ORF">MN202_17255</name>
</gene>
<keyword evidence="1" id="KW-0808">Transferase</keyword>
<proteinExistence type="predicted"/>
<keyword evidence="3" id="KW-1185">Reference proteome</keyword>
<sequence length="402" mass="45817">MIKPPLLMLVHRIPYPPNKGDKIRSFHLLKNLSQHYSIYLACFIDDPYDEQYLPELQQWCADVCCIRLHKKPAMLRGLTAFLTNKAVTLPYYYSSDVQRWVNKTVTEHGINQVLVYSSAMAQYVEQQPKLTTKVIDFVDIDSDKWQQYAQRSSGIKRWFYQREARLLQRYEIDICHQFDRSLFVSEDEATAFRALLPASIQHKVSSLSNGVDTEFFDPTVLLPEAEIYLPAQYLVFTGAMDYWANVDAVRWFCQQVWPALRQQYPTLQFLIVGGNPHPDVKALSQLAGVVVTGRVADVRPYLKSALFAVAPMLIARGIQNKVLEAMAMNKAILCTPMAMEGINAPLTAATQVAEGAEAFIQLALAMLAETGQHGSNRQWIMQHFSWQYTLTKLNNFIQPEAA</sequence>
<dbReference type="CDD" id="cd03801">
    <property type="entry name" value="GT4_PimA-like"/>
    <property type="match status" value="1"/>
</dbReference>
<dbReference type="Proteomes" id="UP001375382">
    <property type="component" value="Unassembled WGS sequence"/>
</dbReference>
<dbReference type="Pfam" id="PF13692">
    <property type="entry name" value="Glyco_trans_1_4"/>
    <property type="match status" value="1"/>
</dbReference>
<protein>
    <submittedName>
        <fullName evidence="2">TIGR03087 family PEP-CTERM/XrtA system glycosyltransferase</fullName>
    </submittedName>
</protein>
<dbReference type="RefSeq" id="WP_335737392.1">
    <property type="nucleotide sequence ID" value="NZ_JALAAR010000018.1"/>
</dbReference>
<dbReference type="SUPFAM" id="SSF53756">
    <property type="entry name" value="UDP-Glycosyltransferase/glycogen phosphorylase"/>
    <property type="match status" value="1"/>
</dbReference>
<evidence type="ECO:0000313" key="3">
    <source>
        <dbReference type="Proteomes" id="UP001375382"/>
    </source>
</evidence>
<dbReference type="NCBIfam" id="TIGR03087">
    <property type="entry name" value="stp1"/>
    <property type="match status" value="1"/>
</dbReference>
<name>A0ABU8CB63_9GAMM</name>
<accession>A0ABU8CB63</accession>
<reference evidence="2 3" key="1">
    <citation type="journal article" date="2023" name="Ecotoxicol. Environ. Saf.">
        <title>Mercury remediation potential of mercury-resistant strain Rheinheimera metallidurans sp. nov. isolated from a municipal waste dumping site.</title>
        <authorList>
            <person name="Yadav V."/>
            <person name="Manjhi A."/>
            <person name="Vadakedath N."/>
        </authorList>
    </citation>
    <scope>NUCLEOTIDE SEQUENCE [LARGE SCALE GENOMIC DNA]</scope>
    <source>
        <strain evidence="2 3">E-49</strain>
    </source>
</reference>
<dbReference type="PANTHER" id="PTHR46401:SF2">
    <property type="entry name" value="GLYCOSYLTRANSFERASE WBBK-RELATED"/>
    <property type="match status" value="1"/>
</dbReference>
<evidence type="ECO:0000256" key="1">
    <source>
        <dbReference type="ARBA" id="ARBA00022679"/>
    </source>
</evidence>
<dbReference type="EMBL" id="JALAAR010000018">
    <property type="protein sequence ID" value="MEH8018994.1"/>
    <property type="molecule type" value="Genomic_DNA"/>
</dbReference>
<comment type="caution">
    <text evidence="2">The sequence shown here is derived from an EMBL/GenBank/DDBJ whole genome shotgun (WGS) entry which is preliminary data.</text>
</comment>
<evidence type="ECO:0000313" key="2">
    <source>
        <dbReference type="EMBL" id="MEH8018994.1"/>
    </source>
</evidence>